<dbReference type="CDD" id="cd00212">
    <property type="entry name" value="PTS_IIB_glc"/>
    <property type="match status" value="1"/>
</dbReference>
<feature type="transmembrane region" description="Helical" evidence="13">
    <location>
        <begin position="129"/>
        <end position="151"/>
    </location>
</feature>
<dbReference type="PANTHER" id="PTHR30009:SF12">
    <property type="entry name" value="PHOSPHOTRANSFERASE IIC COMPONENT GLVC"/>
    <property type="match status" value="1"/>
</dbReference>
<reference evidence="16" key="2">
    <citation type="submission" date="2021-04" db="EMBL/GenBank/DDBJ databases">
        <authorList>
            <person name="Gilroy R."/>
        </authorList>
    </citation>
    <scope>NUCLEOTIDE SEQUENCE</scope>
    <source>
        <strain evidence="16">CHK188-4685</strain>
    </source>
</reference>
<dbReference type="InterPro" id="IPR018113">
    <property type="entry name" value="PTrfase_EIIB_Cys"/>
</dbReference>
<dbReference type="SUPFAM" id="SSF55604">
    <property type="entry name" value="Glucose permease domain IIB"/>
    <property type="match status" value="1"/>
</dbReference>
<evidence type="ECO:0000256" key="12">
    <source>
        <dbReference type="SAM" id="MobiDB-lite"/>
    </source>
</evidence>
<organism evidence="16 17">
    <name type="scientific">Candidatus Enterocloster faecavium</name>
    <dbReference type="NCBI Taxonomy" id="2838560"/>
    <lineage>
        <taxon>Bacteria</taxon>
        <taxon>Bacillati</taxon>
        <taxon>Bacillota</taxon>
        <taxon>Clostridia</taxon>
        <taxon>Lachnospirales</taxon>
        <taxon>Lachnospiraceae</taxon>
        <taxon>Enterocloster</taxon>
    </lineage>
</organism>
<dbReference type="GO" id="GO:0009401">
    <property type="term" value="P:phosphoenolpyruvate-dependent sugar phosphotransferase system"/>
    <property type="evidence" value="ECO:0007669"/>
    <property type="project" value="UniProtKB-KW"/>
</dbReference>
<dbReference type="PROSITE" id="PS01035">
    <property type="entry name" value="PTS_EIIB_TYPE_1_CYS"/>
    <property type="match status" value="1"/>
</dbReference>
<dbReference type="InterPro" id="IPR010975">
    <property type="entry name" value="PTS_IIBC_a_glc"/>
</dbReference>
<dbReference type="EC" id="2.7.1.-" evidence="16"/>
<feature type="transmembrane region" description="Helical" evidence="13">
    <location>
        <begin position="360"/>
        <end position="377"/>
    </location>
</feature>
<comment type="caution">
    <text evidence="16">The sequence shown here is derived from an EMBL/GenBank/DDBJ whole genome shotgun (WGS) entry which is preliminary data.</text>
</comment>
<feature type="domain" description="PTS EIIB type-1" evidence="14">
    <location>
        <begin position="450"/>
        <end position="532"/>
    </location>
</feature>
<keyword evidence="10 13" id="KW-0472">Membrane</keyword>
<dbReference type="InterPro" id="IPR050429">
    <property type="entry name" value="PTS_Glucose_EIICBA"/>
</dbReference>
<evidence type="ECO:0000256" key="5">
    <source>
        <dbReference type="ARBA" id="ARBA00022679"/>
    </source>
</evidence>
<evidence type="ECO:0000256" key="4">
    <source>
        <dbReference type="ARBA" id="ARBA00022597"/>
    </source>
</evidence>
<keyword evidence="6" id="KW-0598">Phosphotransferase system</keyword>
<feature type="transmembrane region" description="Helical" evidence="13">
    <location>
        <begin position="91"/>
        <end position="109"/>
    </location>
</feature>
<evidence type="ECO:0000256" key="1">
    <source>
        <dbReference type="ARBA" id="ARBA00004651"/>
    </source>
</evidence>
<evidence type="ECO:0000259" key="15">
    <source>
        <dbReference type="PROSITE" id="PS51103"/>
    </source>
</evidence>
<dbReference type="PANTHER" id="PTHR30009">
    <property type="entry name" value="CYTOCHROME C-TYPE SYNTHESIS PROTEIN AND PTS TRANSMEMBRANE COMPONENT"/>
    <property type="match status" value="1"/>
</dbReference>
<sequence length="540" mass="59224">MMQKVQRFGGAMFTPVLFFAVFGIIVGFATLFKNNLVFGSMADPGTTWYQVWDVIYNGANTVFKQMPLLFAIGLPVSLAKKQQARACLEAFVIYAIFLYLTSTILQYWGPVFGVDFESTARTSGLATVASVKTLDMGMVGALIISGISVALHNRFFDTEMPQYIETFKGSPFVVLLGFVVMLPVSVLACFVWPHVQDVIAGLQQFLASTGVLGVGLYTSLERFLIPFGLHHFVYAPFLYDSAVVDGGIKAFWVAHLPEFATAQGSLASLFPQGGFALTGMSKMFAPLGVCAAFYATARPERRKKVLALLIPVWITAMFTGITEPLEFTFLFVAPILYVVHSILAGLMSAITFACGISGDFSLGLIQNAALNWIPLWASHWTSYLLQIGIGLVFSGIYFVVFRFLILKLDLKTPGREADGEESRLYTKQDYREKTAKESEKKGSGGESKDRTAAEAYLIGLGGKDNIIDVTNCATRLRVSVKNAALVKETEYFKQNGAHGLVKNGNALQVIVGLSVPTVREEFEKLLQEQEVGGDLYEKKI</sequence>
<evidence type="ECO:0000256" key="9">
    <source>
        <dbReference type="ARBA" id="ARBA00022989"/>
    </source>
</evidence>
<dbReference type="Proteomes" id="UP000886804">
    <property type="component" value="Unassembled WGS sequence"/>
</dbReference>
<dbReference type="Pfam" id="PF02378">
    <property type="entry name" value="PTS_EIIC"/>
    <property type="match status" value="1"/>
</dbReference>
<dbReference type="EMBL" id="DWYS01000160">
    <property type="protein sequence ID" value="HJB08809.1"/>
    <property type="molecule type" value="Genomic_DNA"/>
</dbReference>
<feature type="transmembrane region" description="Helical" evidence="13">
    <location>
        <begin position="305"/>
        <end position="321"/>
    </location>
</feature>
<protein>
    <submittedName>
        <fullName evidence="16">Alpha-glucoside-specific PTS transporter subunit IIBC</fullName>
        <ecNumber evidence="16">2.7.1.-</ecNumber>
    </submittedName>
</protein>
<evidence type="ECO:0000256" key="2">
    <source>
        <dbReference type="ARBA" id="ARBA00022448"/>
    </source>
</evidence>
<keyword evidence="8" id="KW-0418">Kinase</keyword>
<comment type="subcellular location">
    <subcellularLocation>
        <location evidence="1">Cell membrane</location>
        <topology evidence="1">Multi-pass membrane protein</topology>
    </subcellularLocation>
</comment>
<accession>A0A9D2RM16</accession>
<feature type="transmembrane region" description="Helical" evidence="13">
    <location>
        <begin position="383"/>
        <end position="405"/>
    </location>
</feature>
<dbReference type="NCBIfam" id="TIGR00826">
    <property type="entry name" value="EIIB_glc"/>
    <property type="match status" value="1"/>
</dbReference>
<feature type="domain" description="PTS EIIC type-1" evidence="15">
    <location>
        <begin position="1"/>
        <end position="417"/>
    </location>
</feature>
<evidence type="ECO:0000256" key="3">
    <source>
        <dbReference type="ARBA" id="ARBA00022475"/>
    </source>
</evidence>
<feature type="transmembrane region" description="Helical" evidence="13">
    <location>
        <begin position="327"/>
        <end position="353"/>
    </location>
</feature>
<dbReference type="InterPro" id="IPR036878">
    <property type="entry name" value="Glu_permease_IIB"/>
</dbReference>
<evidence type="ECO:0000256" key="7">
    <source>
        <dbReference type="ARBA" id="ARBA00022692"/>
    </source>
</evidence>
<reference evidence="16" key="1">
    <citation type="journal article" date="2021" name="PeerJ">
        <title>Extensive microbial diversity within the chicken gut microbiome revealed by metagenomics and culture.</title>
        <authorList>
            <person name="Gilroy R."/>
            <person name="Ravi A."/>
            <person name="Getino M."/>
            <person name="Pursley I."/>
            <person name="Horton D.L."/>
            <person name="Alikhan N.F."/>
            <person name="Baker D."/>
            <person name="Gharbi K."/>
            <person name="Hall N."/>
            <person name="Watson M."/>
            <person name="Adriaenssens E.M."/>
            <person name="Foster-Nyarko E."/>
            <person name="Jarju S."/>
            <person name="Secka A."/>
            <person name="Antonio M."/>
            <person name="Oren A."/>
            <person name="Chaudhuri R.R."/>
            <person name="La Ragione R."/>
            <person name="Hildebrand F."/>
            <person name="Pallen M.J."/>
        </authorList>
    </citation>
    <scope>NUCLEOTIDE SEQUENCE</scope>
    <source>
        <strain evidence="16">CHK188-4685</strain>
    </source>
</reference>
<keyword evidence="3" id="KW-1003">Cell membrane</keyword>
<keyword evidence="9 13" id="KW-1133">Transmembrane helix</keyword>
<keyword evidence="5 16" id="KW-0808">Transferase</keyword>
<gene>
    <name evidence="16" type="ORF">H9716_13270</name>
</gene>
<dbReference type="PROSITE" id="PS51098">
    <property type="entry name" value="PTS_EIIB_TYPE_1"/>
    <property type="match status" value="1"/>
</dbReference>
<evidence type="ECO:0000256" key="10">
    <source>
        <dbReference type="ARBA" id="ARBA00023136"/>
    </source>
</evidence>
<dbReference type="GO" id="GO:0016301">
    <property type="term" value="F:kinase activity"/>
    <property type="evidence" value="ECO:0007669"/>
    <property type="project" value="UniProtKB-KW"/>
</dbReference>
<dbReference type="InterPro" id="IPR003352">
    <property type="entry name" value="PTS_EIIC"/>
</dbReference>
<evidence type="ECO:0000259" key="14">
    <source>
        <dbReference type="PROSITE" id="PS51098"/>
    </source>
</evidence>
<evidence type="ECO:0000256" key="6">
    <source>
        <dbReference type="ARBA" id="ARBA00022683"/>
    </source>
</evidence>
<dbReference type="GO" id="GO:0008982">
    <property type="term" value="F:protein-N(PI)-phosphohistidine-sugar phosphotransferase activity"/>
    <property type="evidence" value="ECO:0007669"/>
    <property type="project" value="InterPro"/>
</dbReference>
<feature type="region of interest" description="Disordered" evidence="12">
    <location>
        <begin position="421"/>
        <end position="447"/>
    </location>
</feature>
<dbReference type="InterPro" id="IPR013013">
    <property type="entry name" value="PTS_EIIC_1"/>
</dbReference>
<proteinExistence type="predicted"/>
<evidence type="ECO:0000256" key="11">
    <source>
        <dbReference type="PROSITE-ProRule" id="PRU00421"/>
    </source>
</evidence>
<dbReference type="Gene3D" id="3.30.1360.60">
    <property type="entry name" value="Glucose permease domain IIB"/>
    <property type="match status" value="1"/>
</dbReference>
<feature type="transmembrane region" description="Helical" evidence="13">
    <location>
        <begin position="12"/>
        <end position="32"/>
    </location>
</feature>
<feature type="transmembrane region" description="Helical" evidence="13">
    <location>
        <begin position="274"/>
        <end position="293"/>
    </location>
</feature>
<dbReference type="InterPro" id="IPR001996">
    <property type="entry name" value="PTS_IIB_1"/>
</dbReference>
<feature type="transmembrane region" description="Helical" evidence="13">
    <location>
        <begin position="232"/>
        <end position="254"/>
    </location>
</feature>
<feature type="transmembrane region" description="Helical" evidence="13">
    <location>
        <begin position="172"/>
        <end position="195"/>
    </location>
</feature>
<dbReference type="NCBIfam" id="TIGR02005">
    <property type="entry name" value="PTS-IIBC-alpha"/>
    <property type="match status" value="1"/>
</dbReference>
<feature type="active site" description="Phosphocysteine intermediate; for EIIB activity" evidence="11">
    <location>
        <position position="472"/>
    </location>
</feature>
<dbReference type="GO" id="GO:0090563">
    <property type="term" value="F:protein-phosphocysteine-sugar phosphotransferase activity"/>
    <property type="evidence" value="ECO:0007669"/>
    <property type="project" value="TreeGrafter"/>
</dbReference>
<dbReference type="AlphaFoldDB" id="A0A9D2RM16"/>
<evidence type="ECO:0000256" key="13">
    <source>
        <dbReference type="SAM" id="Phobius"/>
    </source>
</evidence>
<keyword evidence="7 13" id="KW-0812">Transmembrane</keyword>
<keyword evidence="2" id="KW-0813">Transport</keyword>
<keyword evidence="4" id="KW-0762">Sugar transport</keyword>
<feature type="transmembrane region" description="Helical" evidence="13">
    <location>
        <begin position="201"/>
        <end position="220"/>
    </location>
</feature>
<evidence type="ECO:0000313" key="17">
    <source>
        <dbReference type="Proteomes" id="UP000886804"/>
    </source>
</evidence>
<dbReference type="PROSITE" id="PS51103">
    <property type="entry name" value="PTS_EIIC_TYPE_1"/>
    <property type="match status" value="1"/>
</dbReference>
<evidence type="ECO:0000256" key="8">
    <source>
        <dbReference type="ARBA" id="ARBA00022777"/>
    </source>
</evidence>
<name>A0A9D2RM16_9FIRM</name>
<evidence type="ECO:0000313" key="16">
    <source>
        <dbReference type="EMBL" id="HJB08809.1"/>
    </source>
</evidence>
<dbReference type="Pfam" id="PF00367">
    <property type="entry name" value="PTS_EIIB"/>
    <property type="match status" value="1"/>
</dbReference>
<dbReference type="GO" id="GO:0005886">
    <property type="term" value="C:plasma membrane"/>
    <property type="evidence" value="ECO:0007669"/>
    <property type="project" value="UniProtKB-SubCell"/>
</dbReference>